<organism evidence="1">
    <name type="scientific">marine metagenome</name>
    <dbReference type="NCBI Taxonomy" id="408172"/>
    <lineage>
        <taxon>unclassified sequences</taxon>
        <taxon>metagenomes</taxon>
        <taxon>ecological metagenomes</taxon>
    </lineage>
</organism>
<name>A0A381YFD0_9ZZZZ</name>
<sequence>GKSLVINKSLIENSKTNIEKTSKISIASLKKELLRSIELK</sequence>
<proteinExistence type="predicted"/>
<dbReference type="EMBL" id="UINC01018013">
    <property type="protein sequence ID" value="SVA75261.1"/>
    <property type="molecule type" value="Genomic_DNA"/>
</dbReference>
<protein>
    <submittedName>
        <fullName evidence="1">Uncharacterized protein</fullName>
    </submittedName>
</protein>
<accession>A0A381YFD0</accession>
<evidence type="ECO:0000313" key="1">
    <source>
        <dbReference type="EMBL" id="SVA75261.1"/>
    </source>
</evidence>
<dbReference type="AlphaFoldDB" id="A0A381YFD0"/>
<gene>
    <name evidence="1" type="ORF">METZ01_LOCUS128115</name>
</gene>
<feature type="non-terminal residue" evidence="1">
    <location>
        <position position="1"/>
    </location>
</feature>
<reference evidence="1" key="1">
    <citation type="submission" date="2018-05" db="EMBL/GenBank/DDBJ databases">
        <authorList>
            <person name="Lanie J.A."/>
            <person name="Ng W.-L."/>
            <person name="Kazmierczak K.M."/>
            <person name="Andrzejewski T.M."/>
            <person name="Davidsen T.M."/>
            <person name="Wayne K.J."/>
            <person name="Tettelin H."/>
            <person name="Glass J.I."/>
            <person name="Rusch D."/>
            <person name="Podicherti R."/>
            <person name="Tsui H.-C.T."/>
            <person name="Winkler M.E."/>
        </authorList>
    </citation>
    <scope>NUCLEOTIDE SEQUENCE</scope>
</reference>